<comment type="subcellular location">
    <subcellularLocation>
        <location evidence="2">Chromosome</location>
    </subcellularLocation>
    <subcellularLocation>
        <location evidence="1 16">Nucleus</location>
    </subcellularLocation>
</comment>
<dbReference type="Proteomes" id="UP000326565">
    <property type="component" value="Unassembled WGS sequence"/>
</dbReference>
<dbReference type="InterPro" id="IPR044570">
    <property type="entry name" value="Set1-like"/>
</dbReference>
<dbReference type="PROSITE" id="PS50868">
    <property type="entry name" value="POST_SET"/>
    <property type="match status" value="1"/>
</dbReference>
<evidence type="ECO:0000256" key="7">
    <source>
        <dbReference type="ARBA" id="ARBA00022679"/>
    </source>
</evidence>
<keyword evidence="21" id="KW-1185">Reference proteome</keyword>
<dbReference type="SUPFAM" id="SSF54928">
    <property type="entry name" value="RNA-binding domain, RBD"/>
    <property type="match status" value="1"/>
</dbReference>
<evidence type="ECO:0000256" key="10">
    <source>
        <dbReference type="ARBA" id="ARBA00023242"/>
    </source>
</evidence>
<dbReference type="SMART" id="SM01291">
    <property type="entry name" value="N-SET"/>
    <property type="match status" value="1"/>
</dbReference>
<dbReference type="Pfam" id="PF11767">
    <property type="entry name" value="SET_assoc"/>
    <property type="match status" value="1"/>
</dbReference>
<evidence type="ECO:0000256" key="2">
    <source>
        <dbReference type="ARBA" id="ARBA00004286"/>
    </source>
</evidence>
<dbReference type="PROSITE" id="PS51572">
    <property type="entry name" value="SAM_MT43_1"/>
    <property type="match status" value="1"/>
</dbReference>
<evidence type="ECO:0000256" key="5">
    <source>
        <dbReference type="ARBA" id="ARBA00022454"/>
    </source>
</evidence>
<dbReference type="SUPFAM" id="SSF82199">
    <property type="entry name" value="SET domain"/>
    <property type="match status" value="1"/>
</dbReference>
<name>A0A5N5WQ71_9EURO</name>
<feature type="region of interest" description="Disordered" evidence="17">
    <location>
        <begin position="376"/>
        <end position="409"/>
    </location>
</feature>
<dbReference type="InterPro" id="IPR001214">
    <property type="entry name" value="SET_dom"/>
</dbReference>
<proteinExistence type="predicted"/>
<comment type="catalytic activity">
    <reaction evidence="13 16">
        <text>L-lysyl(4)-[histone H3] + 3 S-adenosyl-L-methionine = N(6),N(6),N(6)-trimethyl-L-lysyl(4)-[histone H3] + 3 S-adenosyl-L-homocysteine + 3 H(+)</text>
        <dbReference type="Rhea" id="RHEA:60260"/>
        <dbReference type="Rhea" id="RHEA-COMP:15537"/>
        <dbReference type="Rhea" id="RHEA-COMP:15547"/>
        <dbReference type="ChEBI" id="CHEBI:15378"/>
        <dbReference type="ChEBI" id="CHEBI:29969"/>
        <dbReference type="ChEBI" id="CHEBI:57856"/>
        <dbReference type="ChEBI" id="CHEBI:59789"/>
        <dbReference type="ChEBI" id="CHEBI:61961"/>
        <dbReference type="EC" id="2.1.1.354"/>
    </reaction>
</comment>
<feature type="compositionally biased region" description="Low complexity" evidence="17">
    <location>
        <begin position="1045"/>
        <end position="1067"/>
    </location>
</feature>
<dbReference type="PANTHER" id="PTHR45814">
    <property type="entry name" value="HISTONE-LYSINE N-METHYLTRANSFERASE SETD1"/>
    <property type="match status" value="1"/>
</dbReference>
<dbReference type="InterPro" id="IPR024636">
    <property type="entry name" value="SET_assoc"/>
</dbReference>
<comment type="subunit">
    <text evidence="16">Component of the COMPASS (Set1C) complex.</text>
</comment>
<dbReference type="EMBL" id="ML732294">
    <property type="protein sequence ID" value="KAB8070701.1"/>
    <property type="molecule type" value="Genomic_DNA"/>
</dbReference>
<comment type="catalytic activity">
    <reaction evidence="15">
        <text>N(6),N(6)-dimethyl-L-lysyl(4)-[histone H3] + S-adenosyl-L-methionine = N(6),N(6),N(6)-trimethyl-L-lysyl(4)-[histone H3] + S-adenosyl-L-homocysteine + H(+)</text>
        <dbReference type="Rhea" id="RHEA:60272"/>
        <dbReference type="Rhea" id="RHEA-COMP:15537"/>
        <dbReference type="Rhea" id="RHEA-COMP:15540"/>
        <dbReference type="ChEBI" id="CHEBI:15378"/>
        <dbReference type="ChEBI" id="CHEBI:57856"/>
        <dbReference type="ChEBI" id="CHEBI:59789"/>
        <dbReference type="ChEBI" id="CHEBI:61961"/>
        <dbReference type="ChEBI" id="CHEBI:61976"/>
    </reaction>
</comment>
<dbReference type="Gene3D" id="2.170.270.10">
    <property type="entry name" value="SET domain"/>
    <property type="match status" value="1"/>
</dbReference>
<dbReference type="Gene3D" id="3.30.70.330">
    <property type="match status" value="1"/>
</dbReference>
<evidence type="ECO:0000256" key="14">
    <source>
        <dbReference type="ARBA" id="ARBA00047583"/>
    </source>
</evidence>
<comment type="catalytic activity">
    <reaction evidence="14">
        <text>N(6)-methyl-L-lysyl(4)-[histone H3] + S-adenosyl-L-methionine = N(6),N(6)-dimethyl-L-lysyl(4)-[histone H3] + S-adenosyl-L-homocysteine + H(+)</text>
        <dbReference type="Rhea" id="RHEA:60268"/>
        <dbReference type="Rhea" id="RHEA-COMP:15540"/>
        <dbReference type="Rhea" id="RHEA-COMP:15543"/>
        <dbReference type="ChEBI" id="CHEBI:15378"/>
        <dbReference type="ChEBI" id="CHEBI:57856"/>
        <dbReference type="ChEBI" id="CHEBI:59789"/>
        <dbReference type="ChEBI" id="CHEBI:61929"/>
        <dbReference type="ChEBI" id="CHEBI:61976"/>
    </reaction>
</comment>
<feature type="compositionally biased region" description="Basic and acidic residues" evidence="17">
    <location>
        <begin position="795"/>
        <end position="807"/>
    </location>
</feature>
<sequence>MSRSSAGFADFFPTAPSVLQQKRFKVTRERPRPKGQVGSEHSEEGLACSTESRGILNLTNGGTSLDSGLKSFTSSEKKHPESLAGGSASSTGVVVSDLSSSVPQNGANLHEAHLDTLTPLTNTESSPPHKPTSPQTKLADGIVGDGTIDTKAEELRSGITPLHTPPTPQSQGRHTGSIRGYKLVYDPDTEKRSSSKEKRKKPRYVDIISSEQGNCPPDPRLVIPNYTRGAGCKQKRKYRPAPYTLRHWSYDASTTIGPGPPTQIVVTGFDPLTPIAPISALFSSFGDISEINNHTDPITGRFLGICSVKYKDSASYRGGGPILAASAARRAYYECRKEQRIGTRRIRVDLDRDGLVSDKIVARAIDSQRMGQKNNIPIAEEVKIEPQTKQNEPPPTAPKGPSGRSSVRPIAAIPEGPRASFLKPAVPSLVEEVAILSQIKRDPYIFIAHCYVPVLSTTVPHLKKRLKLFNWKDIRCDKTGYYIIFENSRRGEEETERCYKMCHMKPLFTYIMNMESQPYGNPSYERSPSPERCRAEQRQRAEKERLKKEADLDVEEEKKQRAIDLDPCQEVLTIIIRDLKDKLLEDVKSRIAAPALYDYLDPNRHALKRKSLGIADPEGIKRPMFRIDSSFGTPDSRSELSDMRRPFSASALNILALPRIRKARHLDRTDAAFLDERRKQPLRRREVRPLYHRLQQLHDVDDSDDEQRTPFAKDTDEQDSRPPSRMSSRTSDFDDGDGDGDGFVSEALGTPVNKQANQDSNHEPEEELKDNQSVVDHLQLDSRDDSPSSRKRKRAGEDLEARKRQKEDDELFELLPSAETEDERAERAPAPLSVDVNLEGPEDGPTTLPKPQSESGVERRTKRDEGDASSLGLDSIDIESSTIEKNRHAILAPHQEVENAEVLEEFRTEVKWRVSNDEPRPIVDDDDAIVMDLDGWQNLLKDDEDLRFLRDVLAEEPKSNVGNLSAWAWRQKEIKALNRPGDAGPVCGEASIAGYYVPNITGAARTEGRKRILESEKSKYLPHRIKVQRAREEREAKAKNDPHTAAAEAARVTAAKSISKSTSRSTRVNNRRLIADINAQKQALPTQGGDGDALRFNQLKKRKKPVRFARSAIHNWGLYAEENISANDMIIEYVGEKVRQQVADMRERQYLKSGIGSSYLFRIDENTVIDATKRGGIARFINHSCTPNCTAKIIKVDGSKRIVIYALRDIERDEELTYDYKFEREWDSDDRIPCLCGSTGCKGFLN</sequence>
<feature type="compositionally biased region" description="Polar residues" evidence="17">
    <location>
        <begin position="49"/>
        <end position="74"/>
    </location>
</feature>
<gene>
    <name evidence="20" type="ORF">BDV29DRAFT_30262</name>
</gene>
<dbReference type="Pfam" id="PF00856">
    <property type="entry name" value="SET"/>
    <property type="match status" value="1"/>
</dbReference>
<evidence type="ECO:0000256" key="12">
    <source>
        <dbReference type="ARBA" id="ARBA00044515"/>
    </source>
</evidence>
<dbReference type="InterPro" id="IPR012677">
    <property type="entry name" value="Nucleotide-bd_a/b_plait_sf"/>
</dbReference>
<feature type="region of interest" description="Disordered" evidence="17">
    <location>
        <begin position="686"/>
        <end position="872"/>
    </location>
</feature>
<feature type="compositionally biased region" description="Basic and acidic residues" evidence="17">
    <location>
        <begin position="1033"/>
        <end position="1042"/>
    </location>
</feature>
<evidence type="ECO:0000256" key="4">
    <source>
        <dbReference type="ARBA" id="ARBA00015839"/>
    </source>
</evidence>
<evidence type="ECO:0000256" key="9">
    <source>
        <dbReference type="ARBA" id="ARBA00022853"/>
    </source>
</evidence>
<dbReference type="GO" id="GO:0003676">
    <property type="term" value="F:nucleic acid binding"/>
    <property type="evidence" value="ECO:0007669"/>
    <property type="project" value="InterPro"/>
</dbReference>
<keyword evidence="10 16" id="KW-0539">Nucleus</keyword>
<dbReference type="CDD" id="cd20072">
    <property type="entry name" value="SET_SET1"/>
    <property type="match status" value="1"/>
</dbReference>
<dbReference type="EC" id="2.1.1.354" evidence="3 16"/>
<evidence type="ECO:0000313" key="20">
    <source>
        <dbReference type="EMBL" id="KAB8070701.1"/>
    </source>
</evidence>
<accession>A0A5N5WQ71</accession>
<comment type="function">
    <text evidence="16">Catalytic component of the COMPASS (Set1C) complex that specifically mono-, di- and trimethylates histone H3 to form H3K4me1/2/3. COMPASS recognizes ubiquitinated H2B on one face of the nucleosome which stimulates the methylation of H3 on the opposing face.</text>
</comment>
<dbReference type="OrthoDB" id="308383at2759"/>
<evidence type="ECO:0000256" key="13">
    <source>
        <dbReference type="ARBA" id="ARBA00047571"/>
    </source>
</evidence>
<evidence type="ECO:0000256" key="6">
    <source>
        <dbReference type="ARBA" id="ARBA00022603"/>
    </source>
</evidence>
<feature type="region of interest" description="Disordered" evidence="17">
    <location>
        <begin position="519"/>
        <end position="553"/>
    </location>
</feature>
<keyword evidence="5 16" id="KW-0158">Chromosome</keyword>
<keyword evidence="9 16" id="KW-0156">Chromatin regulator</keyword>
<feature type="compositionally biased region" description="Basic and acidic residues" evidence="17">
    <location>
        <begin position="856"/>
        <end position="866"/>
    </location>
</feature>
<feature type="domain" description="SET" evidence="18">
    <location>
        <begin position="1104"/>
        <end position="1221"/>
    </location>
</feature>
<dbReference type="AlphaFoldDB" id="A0A5N5WQ71"/>
<feature type="compositionally biased region" description="Polar residues" evidence="17">
    <location>
        <begin position="118"/>
        <end position="136"/>
    </location>
</feature>
<comment type="subunit">
    <text evidence="12">Component of the Set1C/COMPASS complex.</text>
</comment>
<feature type="region of interest" description="Disordered" evidence="17">
    <location>
        <begin position="1033"/>
        <end position="1067"/>
    </location>
</feature>
<evidence type="ECO:0000256" key="11">
    <source>
        <dbReference type="ARBA" id="ARBA00044492"/>
    </source>
</evidence>
<feature type="compositionally biased region" description="Basic and acidic residues" evidence="17">
    <location>
        <begin position="778"/>
        <end position="788"/>
    </location>
</feature>
<protein>
    <recommendedName>
        <fullName evidence="4 16">Histone-lysine N-methyltransferase, H3 lysine-4 specific</fullName>
        <ecNumber evidence="3 16">2.1.1.354</ecNumber>
    </recommendedName>
</protein>
<dbReference type="GO" id="GO:0140999">
    <property type="term" value="F:histone H3K4 trimethyltransferase activity"/>
    <property type="evidence" value="ECO:0007669"/>
    <property type="project" value="UniProtKB-EC"/>
</dbReference>
<dbReference type="GO" id="GO:0005694">
    <property type="term" value="C:chromosome"/>
    <property type="evidence" value="ECO:0007669"/>
    <property type="project" value="UniProtKB-SubCell"/>
</dbReference>
<keyword evidence="7 16" id="KW-0808">Transferase</keyword>
<dbReference type="InterPro" id="IPR046341">
    <property type="entry name" value="SET_dom_sf"/>
</dbReference>
<evidence type="ECO:0000256" key="1">
    <source>
        <dbReference type="ARBA" id="ARBA00004123"/>
    </source>
</evidence>
<keyword evidence="6 16" id="KW-0489">Methyltransferase</keyword>
<evidence type="ECO:0000313" key="21">
    <source>
        <dbReference type="Proteomes" id="UP000326565"/>
    </source>
</evidence>
<evidence type="ECO:0000256" key="17">
    <source>
        <dbReference type="SAM" id="MobiDB-lite"/>
    </source>
</evidence>
<dbReference type="GO" id="GO:0048188">
    <property type="term" value="C:Set1C/COMPASS complex"/>
    <property type="evidence" value="ECO:0007669"/>
    <property type="project" value="InterPro"/>
</dbReference>
<feature type="compositionally biased region" description="Basic and acidic residues" evidence="17">
    <location>
        <begin position="528"/>
        <end position="553"/>
    </location>
</feature>
<evidence type="ECO:0000256" key="3">
    <source>
        <dbReference type="ARBA" id="ARBA00012182"/>
    </source>
</evidence>
<dbReference type="SMART" id="SM00508">
    <property type="entry name" value="PostSET"/>
    <property type="match status" value="1"/>
</dbReference>
<evidence type="ECO:0000259" key="19">
    <source>
        <dbReference type="PROSITE" id="PS50868"/>
    </source>
</evidence>
<dbReference type="InterPro" id="IPR035979">
    <property type="entry name" value="RBD_domain_sf"/>
</dbReference>
<evidence type="ECO:0000259" key="18">
    <source>
        <dbReference type="PROSITE" id="PS50280"/>
    </source>
</evidence>
<evidence type="ECO:0000256" key="16">
    <source>
        <dbReference type="PIRNR" id="PIRNR037104"/>
    </source>
</evidence>
<organism evidence="20 21">
    <name type="scientific">Aspergillus leporis</name>
    <dbReference type="NCBI Taxonomy" id="41062"/>
    <lineage>
        <taxon>Eukaryota</taxon>
        <taxon>Fungi</taxon>
        <taxon>Dikarya</taxon>
        <taxon>Ascomycota</taxon>
        <taxon>Pezizomycotina</taxon>
        <taxon>Eurotiomycetes</taxon>
        <taxon>Eurotiomycetidae</taxon>
        <taxon>Eurotiales</taxon>
        <taxon>Aspergillaceae</taxon>
        <taxon>Aspergillus</taxon>
        <taxon>Aspergillus subgen. Circumdati</taxon>
    </lineage>
</organism>
<reference evidence="20 21" key="1">
    <citation type="submission" date="2019-04" db="EMBL/GenBank/DDBJ databases">
        <title>Friends and foes A comparative genomics study of 23 Aspergillus species from section Flavi.</title>
        <authorList>
            <consortium name="DOE Joint Genome Institute"/>
            <person name="Kjaerbolling I."/>
            <person name="Vesth T."/>
            <person name="Frisvad J.C."/>
            <person name="Nybo J.L."/>
            <person name="Theobald S."/>
            <person name="Kildgaard S."/>
            <person name="Isbrandt T."/>
            <person name="Kuo A."/>
            <person name="Sato A."/>
            <person name="Lyhne E.K."/>
            <person name="Kogle M.E."/>
            <person name="Wiebenga A."/>
            <person name="Kun R.S."/>
            <person name="Lubbers R.J."/>
            <person name="Makela M.R."/>
            <person name="Barry K."/>
            <person name="Chovatia M."/>
            <person name="Clum A."/>
            <person name="Daum C."/>
            <person name="Haridas S."/>
            <person name="He G."/>
            <person name="LaButti K."/>
            <person name="Lipzen A."/>
            <person name="Mondo S."/>
            <person name="Riley R."/>
            <person name="Salamov A."/>
            <person name="Simmons B.A."/>
            <person name="Magnuson J.K."/>
            <person name="Henrissat B."/>
            <person name="Mortensen U.H."/>
            <person name="Larsen T.O."/>
            <person name="Devries R.P."/>
            <person name="Grigoriev I.V."/>
            <person name="Machida M."/>
            <person name="Baker S.E."/>
            <person name="Andersen M.R."/>
        </authorList>
    </citation>
    <scope>NUCLEOTIDE SEQUENCE [LARGE SCALE GENOMIC DNA]</scope>
    <source>
        <strain evidence="20 21">CBS 151.66</strain>
    </source>
</reference>
<dbReference type="InterPro" id="IPR024657">
    <property type="entry name" value="COMPASS_Set1_N-SET"/>
</dbReference>
<evidence type="ECO:0000256" key="8">
    <source>
        <dbReference type="ARBA" id="ARBA00022691"/>
    </source>
</evidence>
<dbReference type="PIRSF" id="PIRSF037104">
    <property type="entry name" value="Histone_H3-K4_mtfrase_Set1_fun"/>
    <property type="match status" value="1"/>
</dbReference>
<feature type="compositionally biased region" description="Basic and acidic residues" evidence="17">
    <location>
        <begin position="696"/>
        <end position="722"/>
    </location>
</feature>
<dbReference type="InterPro" id="IPR003616">
    <property type="entry name" value="Post-SET_dom"/>
</dbReference>
<feature type="compositionally biased region" description="Low complexity" evidence="17">
    <location>
        <begin position="82"/>
        <end position="91"/>
    </location>
</feature>
<feature type="region of interest" description="Disordered" evidence="17">
    <location>
        <begin position="157"/>
        <end position="202"/>
    </location>
</feature>
<dbReference type="SMART" id="SM00317">
    <property type="entry name" value="SET"/>
    <property type="match status" value="1"/>
</dbReference>
<feature type="region of interest" description="Disordered" evidence="17">
    <location>
        <begin position="118"/>
        <end position="143"/>
    </location>
</feature>
<dbReference type="PANTHER" id="PTHR45814:SF2">
    <property type="entry name" value="HISTONE-LYSINE N-METHYLTRANSFERASE SETD1"/>
    <property type="match status" value="1"/>
</dbReference>
<evidence type="ECO:0000256" key="15">
    <source>
        <dbReference type="ARBA" id="ARBA00049129"/>
    </source>
</evidence>
<dbReference type="GO" id="GO:0032259">
    <property type="term" value="P:methylation"/>
    <property type="evidence" value="ECO:0007669"/>
    <property type="project" value="UniProtKB-KW"/>
</dbReference>
<keyword evidence="8 16" id="KW-0949">S-adenosyl-L-methionine</keyword>
<comment type="function">
    <text evidence="11">Catalytic component of the COMPASS (Set1C) complex that specifically mono-, di- and trimethylates histone H3 to form H3K4me1/2/3. Binds RNAs which might negatively affect its histone methyltransferase activity. COMPASS recognizes ubiquitinated H2B on one face of the nucleosome which stimulates the methylation of H3 on the opposing face.</text>
</comment>
<feature type="domain" description="Post-SET" evidence="19">
    <location>
        <begin position="1230"/>
        <end position="1246"/>
    </location>
</feature>
<feature type="region of interest" description="Disordered" evidence="17">
    <location>
        <begin position="19"/>
        <end position="91"/>
    </location>
</feature>
<dbReference type="PROSITE" id="PS50280">
    <property type="entry name" value="SET"/>
    <property type="match status" value="1"/>
</dbReference>
<dbReference type="Pfam" id="PF11764">
    <property type="entry name" value="N-SET"/>
    <property type="match status" value="1"/>
</dbReference>
<dbReference type="InterPro" id="IPR017111">
    <property type="entry name" value="Set1_fungi"/>
</dbReference>